<evidence type="ECO:0000313" key="2">
    <source>
        <dbReference type="EMBL" id="ALF56454.1"/>
    </source>
</evidence>
<dbReference type="STRING" id="224013.ACX27_18825"/>
<feature type="region of interest" description="Disordered" evidence="1">
    <location>
        <begin position="156"/>
        <end position="193"/>
    </location>
</feature>
<keyword evidence="3" id="KW-1185">Reference proteome</keyword>
<organism evidence="2 3">
    <name type="scientific">Nostoc piscinale CENA21</name>
    <dbReference type="NCBI Taxonomy" id="224013"/>
    <lineage>
        <taxon>Bacteria</taxon>
        <taxon>Bacillati</taxon>
        <taxon>Cyanobacteriota</taxon>
        <taxon>Cyanophyceae</taxon>
        <taxon>Nostocales</taxon>
        <taxon>Nostocaceae</taxon>
        <taxon>Nostoc</taxon>
    </lineage>
</organism>
<dbReference type="PATRIC" id="fig|224013.5.peg.4503"/>
<evidence type="ECO:0000256" key="1">
    <source>
        <dbReference type="SAM" id="MobiDB-lite"/>
    </source>
</evidence>
<dbReference type="Proteomes" id="UP000062645">
    <property type="component" value="Chromosome"/>
</dbReference>
<dbReference type="KEGG" id="npz:ACX27_18825"/>
<feature type="compositionally biased region" description="Polar residues" evidence="1">
    <location>
        <begin position="90"/>
        <end position="100"/>
    </location>
</feature>
<accession>A0A0M4T9F2</accession>
<reference evidence="2 3" key="2">
    <citation type="journal article" date="2016" name="Genome Announc.">
        <title>Draft Genome Sequence of the N2-Fixing Cyanobacterium Nostoc piscinale CENA21, Isolated from the Brazilian Amazon Floodplain.</title>
        <authorList>
            <person name="Leao T."/>
            <person name="Guimaraes P.I."/>
            <person name="de Melo A.G."/>
            <person name="Ramos R.T."/>
            <person name="Leao P.N."/>
            <person name="Silva A."/>
            <person name="Fiore M.F."/>
            <person name="Schneider M.P."/>
        </authorList>
    </citation>
    <scope>NUCLEOTIDE SEQUENCE [LARGE SCALE GENOMIC DNA]</scope>
    <source>
        <strain evidence="2 3">CENA21</strain>
    </source>
</reference>
<dbReference type="AlphaFoldDB" id="A0A0M4T9F2"/>
<name>A0A0M4T9F2_9NOSO</name>
<dbReference type="RefSeq" id="WP_335337717.1">
    <property type="nucleotide sequence ID" value="NZ_CP012036.1"/>
</dbReference>
<gene>
    <name evidence="2" type="ORF">ACX27_18825</name>
</gene>
<protein>
    <submittedName>
        <fullName evidence="2">Uncharacterized protein</fullName>
    </submittedName>
</protein>
<dbReference type="EMBL" id="CP012036">
    <property type="protein sequence ID" value="ALF56454.1"/>
    <property type="molecule type" value="Genomic_DNA"/>
</dbReference>
<feature type="compositionally biased region" description="Pro residues" evidence="1">
    <location>
        <begin position="104"/>
        <end position="116"/>
    </location>
</feature>
<evidence type="ECO:0000313" key="3">
    <source>
        <dbReference type="Proteomes" id="UP000062645"/>
    </source>
</evidence>
<feature type="region of interest" description="Disordered" evidence="1">
    <location>
        <begin position="90"/>
        <end position="129"/>
    </location>
</feature>
<reference evidence="3" key="1">
    <citation type="submission" date="2015-07" db="EMBL/GenBank/DDBJ databases">
        <title>Genome Of Nitrogen-Fixing Cyanobacterium Nostoc piscinale CENA21 From Solimoes/Amazon River Floodplain Sediments And Comparative Genomics To Uncover Biosynthetic Natural Products Potential.</title>
        <authorList>
            <person name="Leao T.F."/>
            <person name="Leao P.N."/>
            <person name="Guimaraes P.I."/>
            <person name="de Melo A.G.C."/>
            <person name="Ramos R.T.J."/>
            <person name="Silva A."/>
            <person name="Fiore M.F."/>
            <person name="Schneider M.P.C."/>
        </authorList>
    </citation>
    <scope>NUCLEOTIDE SEQUENCE [LARGE SCALE GENOMIC DNA]</scope>
    <source>
        <strain evidence="3">CENA21</strain>
    </source>
</reference>
<proteinExistence type="predicted"/>
<sequence length="460" mass="52877">MQSQGWTKLLFATLLAVISGNKCCMGVDVALAANLNDSGEQHKPDTKYVTDSQQVYQFYQNIQFPASNFDLQRSPLLNFNSAANILISQSNPEANPDTESLPQRPTPPSNPPPSNEPPQLEAQPREFPQPSPTIIEELLDKPVVNRTEQLERLRRILQQRQKPKPQTNNRQELELRVRQRPLPQQQPTADANSLRELELRVRPRPLPQTKPPSPVAKFKPIGSLQANVGYFHTNNIFSSEFFPKEDGLIFYGLSLASAYFPLGDKTYINGSINGNLIRYIDQSRFNYNQISFNVGIYQQLSPRMYAELDFNNQQFFYAKSVGMFQAGDRFLDENSVRVSLGRRDPLTSKLTLDSFYEFSTNFSEPNNRSRLINNFWLSLSYALQEPLQVGINYQLSLVDFTQRQRDDHYHRLFGHVIYRVSNSSNLNLQSGFSFGDSTDRNINFDNWFLSVYYNLRIGEF</sequence>